<keyword evidence="10" id="KW-1185">Reference proteome</keyword>
<keyword evidence="4" id="KW-0238">DNA-binding</keyword>
<evidence type="ECO:0000256" key="3">
    <source>
        <dbReference type="ARBA" id="ARBA00023082"/>
    </source>
</evidence>
<dbReference type="SUPFAM" id="SSF88946">
    <property type="entry name" value="Sigma2 domain of RNA polymerase sigma factors"/>
    <property type="match status" value="1"/>
</dbReference>
<dbReference type="EMBL" id="BMUL01000021">
    <property type="protein sequence ID" value="GHB06859.1"/>
    <property type="molecule type" value="Genomic_DNA"/>
</dbReference>
<evidence type="ECO:0000256" key="1">
    <source>
        <dbReference type="ARBA" id="ARBA00010641"/>
    </source>
</evidence>
<keyword evidence="2" id="KW-0805">Transcription regulation</keyword>
<evidence type="ECO:0000256" key="4">
    <source>
        <dbReference type="ARBA" id="ARBA00023125"/>
    </source>
</evidence>
<comment type="similarity">
    <text evidence="1">Belongs to the sigma-70 factor family. ECF subfamily.</text>
</comment>
<evidence type="ECO:0000259" key="7">
    <source>
        <dbReference type="Pfam" id="PF04542"/>
    </source>
</evidence>
<dbReference type="InterPro" id="IPR007627">
    <property type="entry name" value="RNA_pol_sigma70_r2"/>
</dbReference>
<evidence type="ECO:0008006" key="11">
    <source>
        <dbReference type="Google" id="ProtNLM"/>
    </source>
</evidence>
<dbReference type="InterPro" id="IPR039425">
    <property type="entry name" value="RNA_pol_sigma-70-like"/>
</dbReference>
<proteinExistence type="inferred from homology"/>
<dbReference type="PANTHER" id="PTHR43133:SF52">
    <property type="entry name" value="ECF RNA POLYMERASE SIGMA FACTOR SIGL"/>
    <property type="match status" value="1"/>
</dbReference>
<evidence type="ECO:0000256" key="5">
    <source>
        <dbReference type="ARBA" id="ARBA00023163"/>
    </source>
</evidence>
<reference evidence="9" key="2">
    <citation type="submission" date="2020-09" db="EMBL/GenBank/DDBJ databases">
        <authorList>
            <person name="Sun Q."/>
            <person name="Ohkuma M."/>
        </authorList>
    </citation>
    <scope>NUCLEOTIDE SEQUENCE</scope>
    <source>
        <strain evidence="9">JCM 4518</strain>
    </source>
</reference>
<dbReference type="Gene3D" id="1.10.1740.10">
    <property type="match status" value="1"/>
</dbReference>
<dbReference type="GO" id="GO:0016987">
    <property type="term" value="F:sigma factor activity"/>
    <property type="evidence" value="ECO:0007669"/>
    <property type="project" value="UniProtKB-KW"/>
</dbReference>
<keyword evidence="3" id="KW-0731">Sigma factor</keyword>
<accession>A0A918TA89</accession>
<dbReference type="InterPro" id="IPR014284">
    <property type="entry name" value="RNA_pol_sigma-70_dom"/>
</dbReference>
<reference evidence="9" key="1">
    <citation type="journal article" date="2014" name="Int. J. Syst. Evol. Microbiol.">
        <title>Complete genome sequence of Corynebacterium casei LMG S-19264T (=DSM 44701T), isolated from a smear-ripened cheese.</title>
        <authorList>
            <consortium name="US DOE Joint Genome Institute (JGI-PGF)"/>
            <person name="Walter F."/>
            <person name="Albersmeier A."/>
            <person name="Kalinowski J."/>
            <person name="Ruckert C."/>
        </authorList>
    </citation>
    <scope>NUCLEOTIDE SEQUENCE</scope>
    <source>
        <strain evidence="9">JCM 4518</strain>
    </source>
</reference>
<keyword evidence="5" id="KW-0804">Transcription</keyword>
<dbReference type="InterPro" id="IPR036388">
    <property type="entry name" value="WH-like_DNA-bd_sf"/>
</dbReference>
<feature type="region of interest" description="Disordered" evidence="6">
    <location>
        <begin position="1"/>
        <end position="28"/>
    </location>
</feature>
<organism evidence="9 10">
    <name type="scientific">Streptomyces termitum</name>
    <dbReference type="NCBI Taxonomy" id="67368"/>
    <lineage>
        <taxon>Bacteria</taxon>
        <taxon>Bacillati</taxon>
        <taxon>Actinomycetota</taxon>
        <taxon>Actinomycetes</taxon>
        <taxon>Kitasatosporales</taxon>
        <taxon>Streptomycetaceae</taxon>
        <taxon>Streptomyces</taxon>
    </lineage>
</organism>
<feature type="domain" description="RNA polymerase sigma factor 70 region 4 type 2" evidence="8">
    <location>
        <begin position="135"/>
        <end position="178"/>
    </location>
</feature>
<feature type="domain" description="RNA polymerase sigma-70 region 2" evidence="7">
    <location>
        <begin position="41"/>
        <end position="106"/>
    </location>
</feature>
<dbReference type="GO" id="GO:0003677">
    <property type="term" value="F:DNA binding"/>
    <property type="evidence" value="ECO:0007669"/>
    <property type="project" value="UniProtKB-KW"/>
</dbReference>
<dbReference type="NCBIfam" id="TIGR02937">
    <property type="entry name" value="sigma70-ECF"/>
    <property type="match status" value="1"/>
</dbReference>
<dbReference type="PANTHER" id="PTHR43133">
    <property type="entry name" value="RNA POLYMERASE ECF-TYPE SIGMA FACTO"/>
    <property type="match status" value="1"/>
</dbReference>
<sequence length="198" mass="21802">MGTQENGAGGTIRGEAGPDARAKDRPRPVMDRDTLAELHRLHAAALLRALLRLTSGDRGRAEDMLQETFLRAWQNPQALTRGPEHGRPWLFTVARRIAIDHFRALSARAKELGDETPEDRAAADDPYEEIVTAHAVGDALAELPRHQREVLVELHLNDRSTADAAEVLGIPPGTVKSRNFYAVRALRPVLERHGLAPA</sequence>
<protein>
    <recommendedName>
        <fullName evidence="11">RNA polymerase sigma-70 factor, ECF subfamily</fullName>
    </recommendedName>
</protein>
<dbReference type="SUPFAM" id="SSF88659">
    <property type="entry name" value="Sigma3 and sigma4 domains of RNA polymerase sigma factors"/>
    <property type="match status" value="1"/>
</dbReference>
<name>A0A918TA89_9ACTN</name>
<evidence type="ECO:0000313" key="10">
    <source>
        <dbReference type="Proteomes" id="UP000644020"/>
    </source>
</evidence>
<dbReference type="AlphaFoldDB" id="A0A918TA89"/>
<dbReference type="Pfam" id="PF08281">
    <property type="entry name" value="Sigma70_r4_2"/>
    <property type="match status" value="1"/>
</dbReference>
<evidence type="ECO:0000256" key="2">
    <source>
        <dbReference type="ARBA" id="ARBA00023015"/>
    </source>
</evidence>
<dbReference type="InterPro" id="IPR013324">
    <property type="entry name" value="RNA_pol_sigma_r3/r4-like"/>
</dbReference>
<dbReference type="InterPro" id="IPR013325">
    <property type="entry name" value="RNA_pol_sigma_r2"/>
</dbReference>
<comment type="caution">
    <text evidence="9">The sequence shown here is derived from an EMBL/GenBank/DDBJ whole genome shotgun (WGS) entry which is preliminary data.</text>
</comment>
<dbReference type="Gene3D" id="1.10.10.10">
    <property type="entry name" value="Winged helix-like DNA-binding domain superfamily/Winged helix DNA-binding domain"/>
    <property type="match status" value="1"/>
</dbReference>
<dbReference type="Pfam" id="PF04542">
    <property type="entry name" value="Sigma70_r2"/>
    <property type="match status" value="1"/>
</dbReference>
<dbReference type="GO" id="GO:0006352">
    <property type="term" value="P:DNA-templated transcription initiation"/>
    <property type="evidence" value="ECO:0007669"/>
    <property type="project" value="InterPro"/>
</dbReference>
<evidence type="ECO:0000256" key="6">
    <source>
        <dbReference type="SAM" id="MobiDB-lite"/>
    </source>
</evidence>
<gene>
    <name evidence="9" type="ORF">GCM10010305_57630</name>
</gene>
<feature type="compositionally biased region" description="Basic and acidic residues" evidence="6">
    <location>
        <begin position="16"/>
        <end position="28"/>
    </location>
</feature>
<evidence type="ECO:0000259" key="8">
    <source>
        <dbReference type="Pfam" id="PF08281"/>
    </source>
</evidence>
<evidence type="ECO:0000313" key="9">
    <source>
        <dbReference type="EMBL" id="GHB06859.1"/>
    </source>
</evidence>
<dbReference type="Proteomes" id="UP000644020">
    <property type="component" value="Unassembled WGS sequence"/>
</dbReference>
<dbReference type="RefSeq" id="WP_229850122.1">
    <property type="nucleotide sequence ID" value="NZ_BMUL01000021.1"/>
</dbReference>
<dbReference type="InterPro" id="IPR013249">
    <property type="entry name" value="RNA_pol_sigma70_r4_t2"/>
</dbReference>
<dbReference type="CDD" id="cd06171">
    <property type="entry name" value="Sigma70_r4"/>
    <property type="match status" value="1"/>
</dbReference>